<accession>A0A856MF46</accession>
<gene>
    <name evidence="1" type="ORF">DP114_14420</name>
</gene>
<dbReference type="EMBL" id="CP030118">
    <property type="protein sequence ID" value="QDL08934.1"/>
    <property type="molecule type" value="Genomic_DNA"/>
</dbReference>
<proteinExistence type="predicted"/>
<evidence type="ECO:0000313" key="2">
    <source>
        <dbReference type="Proteomes" id="UP000503129"/>
    </source>
</evidence>
<dbReference type="AlphaFoldDB" id="A0A856MF46"/>
<organism evidence="1 2">
    <name type="scientific">Brasilonema sennae CENA114</name>
    <dbReference type="NCBI Taxonomy" id="415709"/>
    <lineage>
        <taxon>Bacteria</taxon>
        <taxon>Bacillati</taxon>
        <taxon>Cyanobacteriota</taxon>
        <taxon>Cyanophyceae</taxon>
        <taxon>Nostocales</taxon>
        <taxon>Scytonemataceae</taxon>
        <taxon>Brasilonema</taxon>
        <taxon>Bromeliae group (in: Brasilonema)</taxon>
    </lineage>
</organism>
<evidence type="ECO:0000313" key="1">
    <source>
        <dbReference type="EMBL" id="QDL08934.1"/>
    </source>
</evidence>
<keyword evidence="2" id="KW-1185">Reference proteome</keyword>
<dbReference type="Proteomes" id="UP000503129">
    <property type="component" value="Chromosome"/>
</dbReference>
<name>A0A856MF46_9CYAN</name>
<dbReference type="KEGG" id="bsen:DP114_14420"/>
<reference evidence="1 2" key="1">
    <citation type="submission" date="2018-06" db="EMBL/GenBank/DDBJ databases">
        <title>Comparative genomics of Brasilonema spp. strains.</title>
        <authorList>
            <person name="Alvarenga D.O."/>
            <person name="Fiore M.F."/>
            <person name="Varani A.M."/>
        </authorList>
    </citation>
    <scope>NUCLEOTIDE SEQUENCE [LARGE SCALE GENOMIC DNA]</scope>
    <source>
        <strain evidence="1 2">CENA114</strain>
    </source>
</reference>
<protein>
    <submittedName>
        <fullName evidence="1">Uncharacterized protein</fullName>
    </submittedName>
</protein>
<dbReference type="RefSeq" id="WP_169267847.1">
    <property type="nucleotide sequence ID" value="NZ_CAWOXK010000001.1"/>
</dbReference>
<sequence length="206" mass="22581">MRKLDWIVCAVTILSLGAVVATPIQNIYAQEIPKAQCRESSWNGKVACGYNCVESSWNGKVACAEWSGGACKVSSWNGEITCRTLAPSDWLSRYANNSNSNNPNSGIYGAWALQNGRWNGILRMQGNSGRMILANNTGAAVEQIMILKVNPQGGYILDGEVLSWYVRGGYNADIFYIQQFSKDSITVRNCDENSKCNSVSLVYLGK</sequence>